<dbReference type="PROSITE" id="PS51675">
    <property type="entry name" value="SAM_MT_TRM10"/>
    <property type="match status" value="1"/>
</dbReference>
<dbReference type="GO" id="GO:0070131">
    <property type="term" value="P:positive regulation of mitochondrial translation"/>
    <property type="evidence" value="ECO:0007669"/>
    <property type="project" value="TreeGrafter"/>
</dbReference>
<comment type="subcellular location">
    <subcellularLocation>
        <location evidence="1">Mitochondrion</location>
    </subcellularLocation>
</comment>
<dbReference type="InterPro" id="IPR028564">
    <property type="entry name" value="MT_TRM10-typ"/>
</dbReference>
<dbReference type="GO" id="GO:0000049">
    <property type="term" value="F:tRNA binding"/>
    <property type="evidence" value="ECO:0007669"/>
    <property type="project" value="TreeGrafter"/>
</dbReference>
<keyword evidence="6" id="KW-0809">Transit peptide</keyword>
<keyword evidence="2" id="KW-0489">Methyltransferase</keyword>
<evidence type="ECO:0000259" key="10">
    <source>
        <dbReference type="PROSITE" id="PS51675"/>
    </source>
</evidence>
<dbReference type="RefSeq" id="XP_015593225.1">
    <property type="nucleotide sequence ID" value="XM_015737739.2"/>
</dbReference>
<name>A0AAJ7BSB7_CEPCN</name>
<dbReference type="PANTHER" id="PTHR13563">
    <property type="entry name" value="TRNA (GUANINE-9-) METHYLTRANSFERASE"/>
    <property type="match status" value="1"/>
</dbReference>
<dbReference type="AlphaFoldDB" id="A0AAJ7BSB7"/>
<dbReference type="InterPro" id="IPR007356">
    <property type="entry name" value="tRNA_m1G_MeTrfase_euk"/>
</dbReference>
<evidence type="ECO:0000256" key="8">
    <source>
        <dbReference type="ARBA" id="ARBA00023128"/>
    </source>
</evidence>
<dbReference type="CTD" id="37124"/>
<dbReference type="GeneID" id="107266832"/>
<evidence type="ECO:0000256" key="3">
    <source>
        <dbReference type="ARBA" id="ARBA00022679"/>
    </source>
</evidence>
<dbReference type="GO" id="GO:0005654">
    <property type="term" value="C:nucleoplasm"/>
    <property type="evidence" value="ECO:0007669"/>
    <property type="project" value="TreeGrafter"/>
</dbReference>
<organism evidence="11 12">
    <name type="scientific">Cephus cinctus</name>
    <name type="common">Wheat stem sawfly</name>
    <dbReference type="NCBI Taxonomy" id="211228"/>
    <lineage>
        <taxon>Eukaryota</taxon>
        <taxon>Metazoa</taxon>
        <taxon>Ecdysozoa</taxon>
        <taxon>Arthropoda</taxon>
        <taxon>Hexapoda</taxon>
        <taxon>Insecta</taxon>
        <taxon>Pterygota</taxon>
        <taxon>Neoptera</taxon>
        <taxon>Endopterygota</taxon>
        <taxon>Hymenoptera</taxon>
        <taxon>Cephoidea</taxon>
        <taxon>Cephidae</taxon>
        <taxon>Cephus</taxon>
    </lineage>
</organism>
<dbReference type="InterPro" id="IPR025812">
    <property type="entry name" value="Trm10_C_MTase_dom"/>
</dbReference>
<evidence type="ECO:0000256" key="2">
    <source>
        <dbReference type="ARBA" id="ARBA00022603"/>
    </source>
</evidence>
<keyword evidence="7" id="KW-0175">Coiled coil</keyword>
<dbReference type="PANTHER" id="PTHR13563:SF5">
    <property type="entry name" value="TRNA METHYLTRANSFERASE 10 HOMOLOG C"/>
    <property type="match status" value="1"/>
</dbReference>
<dbReference type="GO" id="GO:0097745">
    <property type="term" value="P:mitochondrial tRNA 5'-end processing"/>
    <property type="evidence" value="ECO:0007669"/>
    <property type="project" value="TreeGrafter"/>
</dbReference>
<keyword evidence="3" id="KW-0808">Transferase</keyword>
<accession>A0AAJ7BSB7</accession>
<evidence type="ECO:0000256" key="6">
    <source>
        <dbReference type="ARBA" id="ARBA00022946"/>
    </source>
</evidence>
<dbReference type="GO" id="GO:0032259">
    <property type="term" value="P:methylation"/>
    <property type="evidence" value="ECO:0007669"/>
    <property type="project" value="UniProtKB-KW"/>
</dbReference>
<protein>
    <recommendedName>
        <fullName evidence="9">RNA (guanine-9-)-methyltransferase domain-containing protein 1</fullName>
    </recommendedName>
</protein>
<reference evidence="12" key="1">
    <citation type="submission" date="2025-08" db="UniProtKB">
        <authorList>
            <consortium name="RefSeq"/>
        </authorList>
    </citation>
    <scope>IDENTIFICATION</scope>
</reference>
<keyword evidence="5" id="KW-0819">tRNA processing</keyword>
<feature type="domain" description="SAM-dependent MTase TRM10-type" evidence="10">
    <location>
        <begin position="201"/>
        <end position="395"/>
    </location>
</feature>
<sequence length="480" mass="55712">MYNNVLRTCLIGSRKFSTKVLTRSKTNNNHLNVLSCNCVSHGRIYIVAKQNYTTNSTEKEDNDNIKFSMTPENIAAQQKIDAYIADPENEKRFKVLQLEIDVMRQNGEKVPKNIPPYIMIQLIEANSYNKRKKILAYAWLVEVKKEKMLETKRLKQLKRMEWLKNKSQEPEENESEQGMKYGLAYNSIFLRIYESTMNNLYNKNALNAMQFGNKVVIDCSYEDYMTNHELTSCAKQLKDAFALNRTHDQPFNVYFTNFDMSGKLATKLKTLMPTIFSPEYPLNITSKSYLELFDKKDLVYLTPHCHNDMDDYDPSAIYIIGALVDKTTHDPLSLAKSKKEGLRMAKLPLDKYLQFGSGSGKNLPVNHVFNILLDIQHTGDWKVALRHVPRRKLEYNQKIKLSRKLESTFNKNKEDPTHISLNISDSFKNSKNNFSSQLSVSEQVKLMRNIPSLSEQHKSRENVPDLSYATRLKLRNKQNK</sequence>
<dbReference type="Gene3D" id="3.40.1280.30">
    <property type="match status" value="1"/>
</dbReference>
<keyword evidence="8" id="KW-0496">Mitochondrion</keyword>
<keyword evidence="4" id="KW-0949">S-adenosyl-L-methionine</keyword>
<dbReference type="GO" id="GO:0005739">
    <property type="term" value="C:mitochondrion"/>
    <property type="evidence" value="ECO:0007669"/>
    <property type="project" value="UniProtKB-SubCell"/>
</dbReference>
<dbReference type="Proteomes" id="UP000694920">
    <property type="component" value="Unplaced"/>
</dbReference>
<dbReference type="InterPro" id="IPR038459">
    <property type="entry name" value="MT_TRM10-typ_sf"/>
</dbReference>
<evidence type="ECO:0000256" key="9">
    <source>
        <dbReference type="ARBA" id="ARBA00029803"/>
    </source>
</evidence>
<evidence type="ECO:0000256" key="7">
    <source>
        <dbReference type="ARBA" id="ARBA00023054"/>
    </source>
</evidence>
<gene>
    <name evidence="12" type="primary">LOC107266832</name>
</gene>
<dbReference type="CDD" id="cd18102">
    <property type="entry name" value="Trm10_MRRP1"/>
    <property type="match status" value="1"/>
</dbReference>
<evidence type="ECO:0000256" key="1">
    <source>
        <dbReference type="ARBA" id="ARBA00004173"/>
    </source>
</evidence>
<evidence type="ECO:0000313" key="12">
    <source>
        <dbReference type="RefSeq" id="XP_015593225.1"/>
    </source>
</evidence>
<dbReference type="KEGG" id="ccin:107266832"/>
<evidence type="ECO:0000256" key="5">
    <source>
        <dbReference type="ARBA" id="ARBA00022694"/>
    </source>
</evidence>
<keyword evidence="11" id="KW-1185">Reference proteome</keyword>
<proteinExistence type="predicted"/>
<evidence type="ECO:0000313" key="11">
    <source>
        <dbReference type="Proteomes" id="UP000694920"/>
    </source>
</evidence>
<evidence type="ECO:0000256" key="4">
    <source>
        <dbReference type="ARBA" id="ARBA00022691"/>
    </source>
</evidence>
<dbReference type="GO" id="GO:0008168">
    <property type="term" value="F:methyltransferase activity"/>
    <property type="evidence" value="ECO:0007669"/>
    <property type="project" value="UniProtKB-KW"/>
</dbReference>